<dbReference type="GeneID" id="111249516"/>
<evidence type="ECO:0000259" key="1">
    <source>
        <dbReference type="Pfam" id="PF19036"/>
    </source>
</evidence>
<dbReference type="PANTHER" id="PTHR13559:SF1">
    <property type="entry name" value="PROTEIN FUZZY HOMOLOG"/>
    <property type="match status" value="1"/>
</dbReference>
<accession>A0A7M7K0W4</accession>
<name>A0A7M7K0W4_VARDE</name>
<proteinExistence type="predicted"/>
<sequence length="406" mass="44788">MAHVFALTSDSGIPIFSRSLGNAAESPLNFAEIGTLNGVHLFCALRGAQLHRSETFNGTAVHWKVYYDAITLTLVLLSDCRPDFVSEELVRQLLDSIFQVLTFHAGLSSLKNISISIERVKRDIKPGLAIIDALVSSLIGEREQGEPLSETFRPPCILPATIPYHPLLAGPAIQNVSVYLEAYTTRIDASYGFVVFEDFLLLGTKSFNALPTGDQSILVLQAAFVEMAANKRAFEGGIFLPDSSPDSCNRLVVVCVGGNFRVCVLALPETNIAILEEHALGLAAFPPHVLEANTTAWLRESRRTILENLHHSVAALSFVGRKRHHLRWFADPQLKVMLQLQECVKFNFGTEETDGFCRFGELPNSYVACHRVHDGQKLFVVLSNVPLFAVSTLVDKIFKYISSKCS</sequence>
<organism evidence="2 3">
    <name type="scientific">Varroa destructor</name>
    <name type="common">Honeybee mite</name>
    <dbReference type="NCBI Taxonomy" id="109461"/>
    <lineage>
        <taxon>Eukaryota</taxon>
        <taxon>Metazoa</taxon>
        <taxon>Ecdysozoa</taxon>
        <taxon>Arthropoda</taxon>
        <taxon>Chelicerata</taxon>
        <taxon>Arachnida</taxon>
        <taxon>Acari</taxon>
        <taxon>Parasitiformes</taxon>
        <taxon>Mesostigmata</taxon>
        <taxon>Gamasina</taxon>
        <taxon>Dermanyssoidea</taxon>
        <taxon>Varroidae</taxon>
        <taxon>Varroa</taxon>
    </lineage>
</organism>
<evidence type="ECO:0000313" key="2">
    <source>
        <dbReference type="EnsemblMetazoa" id="XP_022659213"/>
    </source>
</evidence>
<dbReference type="KEGG" id="vde:111249516"/>
<dbReference type="InterPro" id="IPR026069">
    <property type="entry name" value="Fuzzy"/>
</dbReference>
<feature type="domain" description="FUZ/MON1/HPS1 first Longin" evidence="1">
    <location>
        <begin position="3"/>
        <end position="134"/>
    </location>
</feature>
<dbReference type="InParanoid" id="A0A7M7K0W4"/>
<protein>
    <recommendedName>
        <fullName evidence="1">FUZ/MON1/HPS1 first Longin domain-containing protein</fullName>
    </recommendedName>
</protein>
<dbReference type="EnsemblMetazoa" id="XM_022803478">
    <property type="protein sequence ID" value="XP_022659213"/>
    <property type="gene ID" value="LOC111249516"/>
</dbReference>
<evidence type="ECO:0000313" key="3">
    <source>
        <dbReference type="Proteomes" id="UP000594260"/>
    </source>
</evidence>
<dbReference type="FunCoup" id="A0A7M7K0W4">
    <property type="interactions" value="457"/>
</dbReference>
<dbReference type="Pfam" id="PF19036">
    <property type="entry name" value="Fuz_longin_1"/>
    <property type="match status" value="1"/>
</dbReference>
<dbReference type="Proteomes" id="UP000594260">
    <property type="component" value="Unplaced"/>
</dbReference>
<dbReference type="OrthoDB" id="74835at2759"/>
<dbReference type="InterPro" id="IPR043972">
    <property type="entry name" value="FUZ/MON1/HPS1_longin_1"/>
</dbReference>
<reference evidence="2" key="1">
    <citation type="submission" date="2021-01" db="UniProtKB">
        <authorList>
            <consortium name="EnsemblMetazoa"/>
        </authorList>
    </citation>
    <scope>IDENTIFICATION</scope>
</reference>
<dbReference type="AlphaFoldDB" id="A0A7M7K0W4"/>
<dbReference type="RefSeq" id="XP_022659213.1">
    <property type="nucleotide sequence ID" value="XM_022803478.1"/>
</dbReference>
<keyword evidence="3" id="KW-1185">Reference proteome</keyword>
<dbReference type="GO" id="GO:0016192">
    <property type="term" value="P:vesicle-mediated transport"/>
    <property type="evidence" value="ECO:0007669"/>
    <property type="project" value="InterPro"/>
</dbReference>
<dbReference type="CTD" id="34166"/>
<dbReference type="PANTHER" id="PTHR13559">
    <property type="entry name" value="INTRACELLULAR TRAFFIC PROTEIN-RELATED"/>
    <property type="match status" value="1"/>
</dbReference>
<dbReference type="GO" id="GO:1905515">
    <property type="term" value="P:non-motile cilium assembly"/>
    <property type="evidence" value="ECO:0007669"/>
    <property type="project" value="TreeGrafter"/>
</dbReference>